<proteinExistence type="predicted"/>
<dbReference type="SUPFAM" id="SSF54928">
    <property type="entry name" value="RNA-binding domain, RBD"/>
    <property type="match status" value="1"/>
</dbReference>
<dbReference type="OrthoDB" id="272703at2759"/>
<dbReference type="AlphaFoldDB" id="A0A2P5XD63"/>
<dbReference type="Gene3D" id="3.30.70.330">
    <property type="match status" value="1"/>
</dbReference>
<dbReference type="InterPro" id="IPR050502">
    <property type="entry name" value="Euk_RNA-bind_prot"/>
</dbReference>
<dbReference type="Proteomes" id="UP000239757">
    <property type="component" value="Unassembled WGS sequence"/>
</dbReference>
<dbReference type="PROSITE" id="PS50102">
    <property type="entry name" value="RRM"/>
    <property type="match status" value="1"/>
</dbReference>
<dbReference type="InterPro" id="IPR012677">
    <property type="entry name" value="Nucleotide-bd_a/b_plait_sf"/>
</dbReference>
<reference evidence="4 5" key="1">
    <citation type="submission" date="2015-01" db="EMBL/GenBank/DDBJ databases">
        <title>Genome of allotetraploid Gossypium barbadense reveals genomic plasticity and fiber elongation in cotton evolution.</title>
        <authorList>
            <person name="Chen X."/>
            <person name="Liu X."/>
            <person name="Zhao B."/>
            <person name="Zheng H."/>
            <person name="Hu Y."/>
            <person name="Lu G."/>
            <person name="Yang C."/>
            <person name="Chen J."/>
            <person name="Shan C."/>
            <person name="Zhang L."/>
            <person name="Zhou Y."/>
            <person name="Wang L."/>
            <person name="Guo W."/>
            <person name="Bai Y."/>
            <person name="Ruan J."/>
            <person name="Shangguan X."/>
            <person name="Mao Y."/>
            <person name="Jiang J."/>
            <person name="Zhu Y."/>
            <person name="Lei J."/>
            <person name="Kang H."/>
            <person name="Chen S."/>
            <person name="He X."/>
            <person name="Wang R."/>
            <person name="Wang Y."/>
            <person name="Chen J."/>
            <person name="Wang L."/>
            <person name="Yu S."/>
            <person name="Wang B."/>
            <person name="Wei J."/>
            <person name="Song S."/>
            <person name="Lu X."/>
            <person name="Gao Z."/>
            <person name="Gu W."/>
            <person name="Deng X."/>
            <person name="Ma D."/>
            <person name="Wang S."/>
            <person name="Liang W."/>
            <person name="Fang L."/>
            <person name="Cai C."/>
            <person name="Zhu X."/>
            <person name="Zhou B."/>
            <person name="Zhang Y."/>
            <person name="Chen Z."/>
            <person name="Xu S."/>
            <person name="Zhu R."/>
            <person name="Wang S."/>
            <person name="Zhang T."/>
            <person name="Zhao G."/>
        </authorList>
    </citation>
    <scope>NUCLEOTIDE SEQUENCE [LARGE SCALE GENOMIC DNA]</scope>
    <source>
        <strain evidence="5">cv. Xinhai21</strain>
        <tissue evidence="4">Leaf</tissue>
    </source>
</reference>
<dbReference type="PANTHER" id="PTHR48025">
    <property type="entry name" value="OS02G0815200 PROTEIN"/>
    <property type="match status" value="1"/>
</dbReference>
<gene>
    <name evidence="4" type="ORF">GOBAR_AA19378</name>
</gene>
<dbReference type="InterPro" id="IPR000504">
    <property type="entry name" value="RRM_dom"/>
</dbReference>
<protein>
    <recommendedName>
        <fullName evidence="3">RRM domain-containing protein</fullName>
    </recommendedName>
</protein>
<evidence type="ECO:0000259" key="3">
    <source>
        <dbReference type="PROSITE" id="PS50102"/>
    </source>
</evidence>
<dbReference type="SMART" id="SM00360">
    <property type="entry name" value="RRM"/>
    <property type="match status" value="1"/>
</dbReference>
<dbReference type="CDD" id="cd00590">
    <property type="entry name" value="RRM_SF"/>
    <property type="match status" value="1"/>
</dbReference>
<organism evidence="4 5">
    <name type="scientific">Gossypium barbadense</name>
    <name type="common">Sea Island cotton</name>
    <name type="synonym">Hibiscus barbadensis</name>
    <dbReference type="NCBI Taxonomy" id="3634"/>
    <lineage>
        <taxon>Eukaryota</taxon>
        <taxon>Viridiplantae</taxon>
        <taxon>Streptophyta</taxon>
        <taxon>Embryophyta</taxon>
        <taxon>Tracheophyta</taxon>
        <taxon>Spermatophyta</taxon>
        <taxon>Magnoliopsida</taxon>
        <taxon>eudicotyledons</taxon>
        <taxon>Gunneridae</taxon>
        <taxon>Pentapetalae</taxon>
        <taxon>rosids</taxon>
        <taxon>malvids</taxon>
        <taxon>Malvales</taxon>
        <taxon>Malvaceae</taxon>
        <taxon>Malvoideae</taxon>
        <taxon>Gossypium</taxon>
    </lineage>
</organism>
<dbReference type="GO" id="GO:0005634">
    <property type="term" value="C:nucleus"/>
    <property type="evidence" value="ECO:0007669"/>
    <property type="project" value="TreeGrafter"/>
</dbReference>
<dbReference type="GO" id="GO:0003729">
    <property type="term" value="F:mRNA binding"/>
    <property type="evidence" value="ECO:0007669"/>
    <property type="project" value="TreeGrafter"/>
</dbReference>
<keyword evidence="1 2" id="KW-0694">RNA-binding</keyword>
<feature type="domain" description="RRM" evidence="3">
    <location>
        <begin position="10"/>
        <end position="87"/>
    </location>
</feature>
<evidence type="ECO:0000256" key="1">
    <source>
        <dbReference type="ARBA" id="ARBA00022884"/>
    </source>
</evidence>
<evidence type="ECO:0000256" key="2">
    <source>
        <dbReference type="PROSITE-ProRule" id="PRU00176"/>
    </source>
</evidence>
<dbReference type="PANTHER" id="PTHR48025:SF1">
    <property type="entry name" value="RRM DOMAIN-CONTAINING PROTEIN"/>
    <property type="match status" value="1"/>
</dbReference>
<evidence type="ECO:0000313" key="5">
    <source>
        <dbReference type="Proteomes" id="UP000239757"/>
    </source>
</evidence>
<dbReference type="InterPro" id="IPR035979">
    <property type="entry name" value="RBD_domain_sf"/>
</dbReference>
<sequence length="515" mass="59263">MEERRGGFQITVFVYNIPASMHWKGLWALFSFHGKVVDAFIPEKRSRSGKRFGFVHFSNLTDAQRAISRLNGFVIIGSKIWVKLARRNVEVSLRKENQSKVIQGHIEDEHLWKLQKCLVGEVASLCETSILEDRVARMGLGEICVKRIQGYYFLLEILDDDLLDILKQSEWSYLKDFFINITPWSEKLVFSERVTWLEISGVPLHYWNYETFKRVAGLWGNVVSMGENFTKTSNFEKLEMLVLIHQTMKIEVIWLEIGEKSYPISVSEKCWSENTKINLSNRERHQNEVEESVSESRSAVGLIPEDFPEGNRNVLKEVIMEHGIENENFDYDCQILSGDLIEGGKVAESKGFEGEGDAGCNNFVKTVDRASENIVNMGLAMVLGPGEVSFGDGNMDEEEIEDALLNSIRYRKKKKQFNKKISSMKEIQDKVLTSKEKHKRDRSRRKEKVKVVSDCDGKIVNFSLSDSDISNRRKVILREAKQTWEVGKKLGLRAGGDEREVLEDIMSLEEQKRRK</sequence>
<evidence type="ECO:0000313" key="4">
    <source>
        <dbReference type="EMBL" id="PPS01280.1"/>
    </source>
</evidence>
<dbReference type="Pfam" id="PF00076">
    <property type="entry name" value="RRM_1"/>
    <property type="match status" value="1"/>
</dbReference>
<name>A0A2P5XD63_GOSBA</name>
<accession>A0A2P5XD63</accession>
<dbReference type="EMBL" id="KZ665133">
    <property type="protein sequence ID" value="PPS01280.1"/>
    <property type="molecule type" value="Genomic_DNA"/>
</dbReference>